<gene>
    <name evidence="1" type="ORF">HF685_11285</name>
</gene>
<organism evidence="1 2">
    <name type="scientific">Parasphingorhabdus halotolerans</name>
    <dbReference type="NCBI Taxonomy" id="2725558"/>
    <lineage>
        <taxon>Bacteria</taxon>
        <taxon>Pseudomonadati</taxon>
        <taxon>Pseudomonadota</taxon>
        <taxon>Alphaproteobacteria</taxon>
        <taxon>Sphingomonadales</taxon>
        <taxon>Sphingomonadaceae</taxon>
        <taxon>Parasphingorhabdus</taxon>
    </lineage>
</organism>
<dbReference type="KEGG" id="phao:HF685_11285"/>
<evidence type="ECO:0000313" key="2">
    <source>
        <dbReference type="Proteomes" id="UP000501600"/>
    </source>
</evidence>
<name>A0A6H2DN31_9SPHN</name>
<keyword evidence="2" id="KW-1185">Reference proteome</keyword>
<proteinExistence type="predicted"/>
<dbReference type="EMBL" id="CP051217">
    <property type="protein sequence ID" value="QJB69790.1"/>
    <property type="molecule type" value="Genomic_DNA"/>
</dbReference>
<sequence>MDDAENEKLTTLADGMDELLDEKYYVEVDETTITINVKYPYEIPISQCNSTDKLLAWIIHLTEKTWIAPKVLREFAYKAASAGDFDLPHV</sequence>
<accession>A0A6H2DN31</accession>
<evidence type="ECO:0000313" key="1">
    <source>
        <dbReference type="EMBL" id="QJB69790.1"/>
    </source>
</evidence>
<reference evidence="1 2" key="1">
    <citation type="submission" date="2020-04" db="EMBL/GenBank/DDBJ databases">
        <title>Genome sequence for Sphingorhabdus sp. strain M1.</title>
        <authorList>
            <person name="Park S.-J."/>
        </authorList>
    </citation>
    <scope>NUCLEOTIDE SEQUENCE [LARGE SCALE GENOMIC DNA]</scope>
    <source>
        <strain evidence="1 2">JK6</strain>
    </source>
</reference>
<dbReference type="RefSeq" id="WP_168820052.1">
    <property type="nucleotide sequence ID" value="NZ_CP051217.1"/>
</dbReference>
<protein>
    <submittedName>
        <fullName evidence="1">Uncharacterized protein</fullName>
    </submittedName>
</protein>
<dbReference type="Proteomes" id="UP000501600">
    <property type="component" value="Chromosome"/>
</dbReference>
<dbReference type="AlphaFoldDB" id="A0A6H2DN31"/>